<evidence type="ECO:0000313" key="2">
    <source>
        <dbReference type="EMBL" id="TDQ80786.1"/>
    </source>
</evidence>
<dbReference type="Proteomes" id="UP000295783">
    <property type="component" value="Unassembled WGS sequence"/>
</dbReference>
<feature type="compositionally biased region" description="Polar residues" evidence="1">
    <location>
        <begin position="25"/>
        <end position="34"/>
    </location>
</feature>
<protein>
    <submittedName>
        <fullName evidence="2">Uncharacterized protein</fullName>
    </submittedName>
</protein>
<feature type="non-terminal residue" evidence="2">
    <location>
        <position position="34"/>
    </location>
</feature>
<evidence type="ECO:0000256" key="1">
    <source>
        <dbReference type="SAM" id="MobiDB-lite"/>
    </source>
</evidence>
<sequence length="34" mass="3607">MATDTTNITTETTGVTHEGDVERATLTQGVTQVQ</sequence>
<keyword evidence="3" id="KW-1185">Reference proteome</keyword>
<evidence type="ECO:0000313" key="3">
    <source>
        <dbReference type="Proteomes" id="UP000295783"/>
    </source>
</evidence>
<comment type="caution">
    <text evidence="2">The sequence shown here is derived from an EMBL/GenBank/DDBJ whole genome shotgun (WGS) entry which is preliminary data.</text>
</comment>
<accession>A0A4R6WJV4</accession>
<feature type="region of interest" description="Disordered" evidence="1">
    <location>
        <begin position="1"/>
        <end position="34"/>
    </location>
</feature>
<name>A0A4R6WJV4_9PROT</name>
<proteinExistence type="predicted"/>
<dbReference type="AlphaFoldDB" id="A0A4R6WJV4"/>
<gene>
    <name evidence="2" type="ORF">A8950_2653</name>
</gene>
<feature type="compositionally biased region" description="Low complexity" evidence="1">
    <location>
        <begin position="1"/>
        <end position="16"/>
    </location>
</feature>
<organism evidence="2 3">
    <name type="scientific">Dongia mobilis</name>
    <dbReference type="NCBI Taxonomy" id="578943"/>
    <lineage>
        <taxon>Bacteria</taxon>
        <taxon>Pseudomonadati</taxon>
        <taxon>Pseudomonadota</taxon>
        <taxon>Alphaproteobacteria</taxon>
        <taxon>Rhodospirillales</taxon>
        <taxon>Dongiaceae</taxon>
        <taxon>Dongia</taxon>
    </lineage>
</organism>
<reference evidence="2 3" key="1">
    <citation type="submission" date="2019-03" db="EMBL/GenBank/DDBJ databases">
        <title>Genomic Encyclopedia of Type Strains, Phase III (KMG-III): the genomes of soil and plant-associated and newly described type strains.</title>
        <authorList>
            <person name="Whitman W."/>
        </authorList>
    </citation>
    <scope>NUCLEOTIDE SEQUENCE [LARGE SCALE GENOMIC DNA]</scope>
    <source>
        <strain evidence="2 3">CGMCC 1.7660</strain>
    </source>
</reference>
<dbReference type="EMBL" id="SNYW01000010">
    <property type="protein sequence ID" value="TDQ80786.1"/>
    <property type="molecule type" value="Genomic_DNA"/>
</dbReference>